<reference evidence="2 3" key="1">
    <citation type="submission" date="2017-10" db="EMBL/GenBank/DDBJ databases">
        <title>Genomics of the genus Arcobacter.</title>
        <authorList>
            <person name="Perez-Cataluna A."/>
            <person name="Figueras M.J."/>
        </authorList>
    </citation>
    <scope>NUCLEOTIDE SEQUENCE [LARGE SCALE GENOMIC DNA]</scope>
    <source>
        <strain evidence="2 3">CECT 8987</strain>
    </source>
</reference>
<dbReference type="EMBL" id="PDKN01000001">
    <property type="protein sequence ID" value="RXJ60836.1"/>
    <property type="molecule type" value="Genomic_DNA"/>
</dbReference>
<keyword evidence="3" id="KW-1185">Reference proteome</keyword>
<accession>A0A4Q0XTS3</accession>
<dbReference type="Gene3D" id="3.30.420.40">
    <property type="match status" value="1"/>
</dbReference>
<dbReference type="Pfam" id="PF22521">
    <property type="entry name" value="HypF_C_2"/>
    <property type="match status" value="1"/>
</dbReference>
<evidence type="ECO:0000259" key="1">
    <source>
        <dbReference type="Pfam" id="PF22521"/>
    </source>
</evidence>
<dbReference type="RefSeq" id="WP_128994972.1">
    <property type="nucleotide sequence ID" value="NZ_PDKN01000001.1"/>
</dbReference>
<dbReference type="OrthoDB" id="189895at2"/>
<dbReference type="AlphaFoldDB" id="A0A4Q0XTS3"/>
<dbReference type="InterPro" id="IPR055128">
    <property type="entry name" value="HypF_C_2"/>
</dbReference>
<dbReference type="Proteomes" id="UP000290657">
    <property type="component" value="Unassembled WGS sequence"/>
</dbReference>
<name>A0A4Q0XTS3_9BACT</name>
<evidence type="ECO:0000313" key="3">
    <source>
        <dbReference type="Proteomes" id="UP000290657"/>
    </source>
</evidence>
<sequence length="484" mass="55949">MELIYKIDFKTTNFYYVNIINRLISEFKITATAKLYRGFILLRVDDDAQVIEEFFKYLENKLPISVFVGESQVLNSFDESIIPLEDKGVEVSVSCTNEAILELLKEQKKEVALNEGQIVIENRLYTSQSKEEEEVLLMTDIMKISEYFSLNQKQMQLLSAIERPFIKLQINFAHNRNNEFGNRRSIYVRFAKTKEEILITHALKEQGIDYLFTQDSPELLKMTYNENENIILSGEEGVYPRYDYELDKTFYHFSEYIQEVGSLFKACIIEKNKRTTPVIGVNFFKKGSNNDIAVYMPTSGVKSIIKVPNIHLDLEHMFEEIAEIDENCARLIGNYQKKFSIENRVLRECNGFEAIFAMIALIIGLKSAKALEELALSANVQSGLKIDMVVEKIDGVNYLDYRRIVQSIMSYKMADVDNSMLCFSLYESLVDLVTENITKIENDVKTKEVVITGDFWENKIYCDKLKKALKNYNILISNSNPISL</sequence>
<protein>
    <recommendedName>
        <fullName evidence="1">Carbamoyltransferase Kae1-like domain-containing protein</fullName>
    </recommendedName>
</protein>
<feature type="domain" description="Carbamoyltransferase Kae1-like" evidence="1">
    <location>
        <begin position="367"/>
        <end position="474"/>
    </location>
</feature>
<proteinExistence type="predicted"/>
<organism evidence="2 3">
    <name type="scientific">Candidatus Marinarcus aquaticus</name>
    <dbReference type="NCBI Taxonomy" id="2044504"/>
    <lineage>
        <taxon>Bacteria</taxon>
        <taxon>Pseudomonadati</taxon>
        <taxon>Campylobacterota</taxon>
        <taxon>Epsilonproteobacteria</taxon>
        <taxon>Campylobacterales</taxon>
        <taxon>Arcobacteraceae</taxon>
        <taxon>Candidatus Marinarcus</taxon>
    </lineage>
</organism>
<evidence type="ECO:0000313" key="2">
    <source>
        <dbReference type="EMBL" id="RXJ60836.1"/>
    </source>
</evidence>
<comment type="caution">
    <text evidence="2">The sequence shown here is derived from an EMBL/GenBank/DDBJ whole genome shotgun (WGS) entry which is preliminary data.</text>
</comment>
<gene>
    <name evidence="2" type="ORF">CRV04_02140</name>
</gene>